<gene>
    <name evidence="3" type="ORF">Ae201684_011948</name>
</gene>
<dbReference type="AlphaFoldDB" id="A0A6G0WSX0"/>
<proteinExistence type="predicted"/>
<accession>A0A6G0WSX0</accession>
<evidence type="ECO:0000256" key="1">
    <source>
        <dbReference type="SAM" id="MobiDB-lite"/>
    </source>
</evidence>
<evidence type="ECO:0000313" key="3">
    <source>
        <dbReference type="EMBL" id="KAF0730525.1"/>
    </source>
</evidence>
<keyword evidence="4" id="KW-1185">Reference proteome</keyword>
<reference evidence="3 4" key="1">
    <citation type="submission" date="2019-07" db="EMBL/GenBank/DDBJ databases">
        <title>Genomics analysis of Aphanomyces spp. identifies a new class of oomycete effector associated with host adaptation.</title>
        <authorList>
            <person name="Gaulin E."/>
        </authorList>
    </citation>
    <scope>NUCLEOTIDE SEQUENCE [LARGE SCALE GENOMIC DNA]</scope>
    <source>
        <strain evidence="3 4">ATCC 201684</strain>
    </source>
</reference>
<evidence type="ECO:0000259" key="2">
    <source>
        <dbReference type="Pfam" id="PF16019"/>
    </source>
</evidence>
<dbReference type="InterPro" id="IPR031972">
    <property type="entry name" value="CSRNP_N"/>
</dbReference>
<feature type="domain" description="Cysteine/serine-rich nuclear protein N-terminal" evidence="2">
    <location>
        <begin position="35"/>
        <end position="139"/>
    </location>
</feature>
<dbReference type="Pfam" id="PF16019">
    <property type="entry name" value="CSRNP_N"/>
    <property type="match status" value="1"/>
</dbReference>
<dbReference type="EMBL" id="VJMJ01000153">
    <property type="protein sequence ID" value="KAF0730525.1"/>
    <property type="molecule type" value="Genomic_DNA"/>
</dbReference>
<evidence type="ECO:0000313" key="4">
    <source>
        <dbReference type="Proteomes" id="UP000481153"/>
    </source>
</evidence>
<sequence length="151" mass="17406">MPETTCLSWPTLAPLCAPTWTPVAFLPSKKTFPREKQVSFTTVTTYTFPLEYGGSAIPSDHGPPIGLAKVHSRQTCHHLDNVKDKRSRLRKFDHMERMILLQEKASYTRKEVARFCFESIVVQKSRQDTRENKEEEAEDEQQTAPKRRKGN</sequence>
<dbReference type="Proteomes" id="UP000481153">
    <property type="component" value="Unassembled WGS sequence"/>
</dbReference>
<organism evidence="3 4">
    <name type="scientific">Aphanomyces euteiches</name>
    <dbReference type="NCBI Taxonomy" id="100861"/>
    <lineage>
        <taxon>Eukaryota</taxon>
        <taxon>Sar</taxon>
        <taxon>Stramenopiles</taxon>
        <taxon>Oomycota</taxon>
        <taxon>Saprolegniomycetes</taxon>
        <taxon>Saprolegniales</taxon>
        <taxon>Verrucalvaceae</taxon>
        <taxon>Aphanomyces</taxon>
    </lineage>
</organism>
<name>A0A6G0WSX0_9STRA</name>
<feature type="region of interest" description="Disordered" evidence="1">
    <location>
        <begin position="125"/>
        <end position="151"/>
    </location>
</feature>
<dbReference type="VEuPathDB" id="FungiDB:AeMF1_015892"/>
<protein>
    <recommendedName>
        <fullName evidence="2">Cysteine/serine-rich nuclear protein N-terminal domain-containing protein</fullName>
    </recommendedName>
</protein>
<comment type="caution">
    <text evidence="3">The sequence shown here is derived from an EMBL/GenBank/DDBJ whole genome shotgun (WGS) entry which is preliminary data.</text>
</comment>